<keyword evidence="2" id="KW-1185">Reference proteome</keyword>
<evidence type="ECO:0000313" key="2">
    <source>
        <dbReference type="Proteomes" id="UP001302486"/>
    </source>
</evidence>
<dbReference type="Gene3D" id="1.10.10.10">
    <property type="entry name" value="Winged helix-like DNA-binding domain superfamily/Winged helix DNA-binding domain"/>
    <property type="match status" value="1"/>
</dbReference>
<dbReference type="RefSeq" id="WP_316982780.1">
    <property type="nucleotide sequence ID" value="NZ_CP136521.1"/>
</dbReference>
<dbReference type="EMBL" id="CP136521">
    <property type="protein sequence ID" value="WOD43092.1"/>
    <property type="molecule type" value="Genomic_DNA"/>
</dbReference>
<accession>A0AA97EKV2</accession>
<organism evidence="1 2">
    <name type="scientific">Hwangdonia lutea</name>
    <dbReference type="NCBI Taxonomy" id="3075823"/>
    <lineage>
        <taxon>Bacteria</taxon>
        <taxon>Pseudomonadati</taxon>
        <taxon>Bacteroidota</taxon>
        <taxon>Flavobacteriia</taxon>
        <taxon>Flavobacteriales</taxon>
        <taxon>Flavobacteriaceae</taxon>
        <taxon>Hwangdonia</taxon>
    </lineage>
</organism>
<dbReference type="InterPro" id="IPR036388">
    <property type="entry name" value="WH-like_DNA-bd_sf"/>
</dbReference>
<gene>
    <name evidence="1" type="ORF">RNZ46_13955</name>
</gene>
<dbReference type="Proteomes" id="UP001302486">
    <property type="component" value="Chromosome"/>
</dbReference>
<proteinExistence type="predicted"/>
<dbReference type="AlphaFoldDB" id="A0AA97EKV2"/>
<sequence length="230" mass="26751">MCSTDKLNDKTTIDTFNKKVVSATQHLQAYIKHRLYIAESKGIIPKNMYVSNDFIDEAIAKFYEGGYDLDMDAFAIKIKLFKIVDSDLNELFEREAFHQHTLSTNDILEEELDGLEELFTVDEDFDFIMNEELNDISYKQDHKHKTLFIYDNDDISIQNALEVEDMSALNNKNILGKFYTLLPLKVSEIVDLFVFGRLDYDEVAEIKNIEAKRVKRILNLTIESLKERLG</sequence>
<dbReference type="KEGG" id="hws:RNZ46_13955"/>
<name>A0AA97EKV2_9FLAO</name>
<protein>
    <submittedName>
        <fullName evidence="1">Uncharacterized protein</fullName>
    </submittedName>
</protein>
<dbReference type="SUPFAM" id="SSF88659">
    <property type="entry name" value="Sigma3 and sigma4 domains of RNA polymerase sigma factors"/>
    <property type="match status" value="1"/>
</dbReference>
<reference evidence="2" key="1">
    <citation type="submission" date="2024-06" db="EMBL/GenBank/DDBJ databases">
        <title>Hwangdonia haimaensis gen. nov., sp. nov., a member of the family Flavobacteriaceae isolated from the haima cold seep.</title>
        <authorList>
            <person name="Li J."/>
        </authorList>
    </citation>
    <scope>NUCLEOTIDE SEQUENCE [LARGE SCALE GENOMIC DNA]</scope>
    <source>
        <strain evidence="2">SCSIO 19198</strain>
    </source>
</reference>
<dbReference type="InterPro" id="IPR013324">
    <property type="entry name" value="RNA_pol_sigma_r3/r4-like"/>
</dbReference>
<evidence type="ECO:0000313" key="1">
    <source>
        <dbReference type="EMBL" id="WOD43092.1"/>
    </source>
</evidence>